<reference evidence="4 5" key="1">
    <citation type="submission" date="2023-07" db="EMBL/GenBank/DDBJ databases">
        <title>Functional and genomic diversity of the sorghum phyllosphere microbiome.</title>
        <authorList>
            <person name="Shade A."/>
        </authorList>
    </citation>
    <scope>NUCLEOTIDE SEQUENCE [LARGE SCALE GENOMIC DNA]</scope>
    <source>
        <strain evidence="4 5">SORGH_AS_1207</strain>
    </source>
</reference>
<dbReference type="RefSeq" id="WP_307481235.1">
    <property type="nucleotide sequence ID" value="NZ_JAUTBF010000001.1"/>
</dbReference>
<dbReference type="Proteomes" id="UP001226691">
    <property type="component" value="Unassembled WGS sequence"/>
</dbReference>
<sequence length="348" mass="37715">MKFGVSFLPDASPRTKSPQDYFRDAIDLSARAEENGFAYCKMTEHYLNQYGGYCPSPLQFLAAVAERTRSMRLITGCIIPSLHHPVELAATTAMLDAISGGRLDVGVARGYMPYEFDTFGIELGTSRDRYAEAIDLMQQLWSGAEVSGTSEFFPLRSARSWPLPVQQPHPPLWGAAVRSRQSFAWLGERGFGLLVTSGFADLEALATHVSIYRSTAQASGHEPRVLMSIPLMVRQTDKQADVEGRAALQEYLDVWAGAADSWAGVASQAYKGYTGMSRGIRAAGVDGLLGTGGAIIGSATTCAAEINKLTARITPDGYLWQLDTGSASRASMFETLDRFCSDVEPLLG</sequence>
<dbReference type="PANTHER" id="PTHR30137:SF8">
    <property type="entry name" value="BLR5498 PROTEIN"/>
    <property type="match status" value="1"/>
</dbReference>
<name>A0ABU0TSK8_MICTR</name>
<feature type="domain" description="Luciferase-like" evidence="3">
    <location>
        <begin position="1"/>
        <end position="308"/>
    </location>
</feature>
<evidence type="ECO:0000313" key="5">
    <source>
        <dbReference type="Proteomes" id="UP001226691"/>
    </source>
</evidence>
<gene>
    <name evidence="4" type="ORF">QE412_001214</name>
</gene>
<accession>A0ABU0TSK8</accession>
<evidence type="ECO:0000256" key="2">
    <source>
        <dbReference type="ARBA" id="ARBA00023033"/>
    </source>
</evidence>
<protein>
    <submittedName>
        <fullName evidence="4">Alkanesulfonate monooxygenase SsuD/methylene tetrahydromethanopterin reductase-like flavin-dependent oxidoreductase (Luciferase family)</fullName>
    </submittedName>
</protein>
<dbReference type="PANTHER" id="PTHR30137">
    <property type="entry name" value="LUCIFERASE-LIKE MONOOXYGENASE"/>
    <property type="match status" value="1"/>
</dbReference>
<dbReference type="InterPro" id="IPR050766">
    <property type="entry name" value="Bact_Lucif_Oxidored"/>
</dbReference>
<dbReference type="SUPFAM" id="SSF51679">
    <property type="entry name" value="Bacterial luciferase-like"/>
    <property type="match status" value="1"/>
</dbReference>
<dbReference type="EMBL" id="JAUTBF010000001">
    <property type="protein sequence ID" value="MDQ1122641.1"/>
    <property type="molecule type" value="Genomic_DNA"/>
</dbReference>
<keyword evidence="1" id="KW-0560">Oxidoreductase</keyword>
<dbReference type="InterPro" id="IPR036661">
    <property type="entry name" value="Luciferase-like_sf"/>
</dbReference>
<keyword evidence="5" id="KW-1185">Reference proteome</keyword>
<organism evidence="4 5">
    <name type="scientific">Microbacterium trichothecenolyticum</name>
    <name type="common">Aureobacterium trichothecenolyticum</name>
    <dbReference type="NCBI Taxonomy" id="69370"/>
    <lineage>
        <taxon>Bacteria</taxon>
        <taxon>Bacillati</taxon>
        <taxon>Actinomycetota</taxon>
        <taxon>Actinomycetes</taxon>
        <taxon>Micrococcales</taxon>
        <taxon>Microbacteriaceae</taxon>
        <taxon>Microbacterium</taxon>
    </lineage>
</organism>
<dbReference type="InterPro" id="IPR011251">
    <property type="entry name" value="Luciferase-like_dom"/>
</dbReference>
<dbReference type="Pfam" id="PF00296">
    <property type="entry name" value="Bac_luciferase"/>
    <property type="match status" value="1"/>
</dbReference>
<comment type="caution">
    <text evidence="4">The sequence shown here is derived from an EMBL/GenBank/DDBJ whole genome shotgun (WGS) entry which is preliminary data.</text>
</comment>
<dbReference type="Gene3D" id="3.20.20.30">
    <property type="entry name" value="Luciferase-like domain"/>
    <property type="match status" value="1"/>
</dbReference>
<proteinExistence type="predicted"/>
<evidence type="ECO:0000259" key="3">
    <source>
        <dbReference type="Pfam" id="PF00296"/>
    </source>
</evidence>
<keyword evidence="2" id="KW-0503">Monooxygenase</keyword>
<evidence type="ECO:0000313" key="4">
    <source>
        <dbReference type="EMBL" id="MDQ1122641.1"/>
    </source>
</evidence>
<evidence type="ECO:0000256" key="1">
    <source>
        <dbReference type="ARBA" id="ARBA00023002"/>
    </source>
</evidence>